<protein>
    <submittedName>
        <fullName evidence="2">Pyruvate phosphate dikinase PEP/pyruvate-binding protein</fullName>
    </submittedName>
</protein>
<accession>A0ABM8V4V8</accession>
<reference evidence="2 3" key="1">
    <citation type="submission" date="2021-04" db="EMBL/GenBank/DDBJ databases">
        <authorList>
            <person name="Rakotoarivonina H."/>
        </authorList>
    </citation>
    <scope>NUCLEOTIDE SEQUENCE [LARGE SCALE GENOMIC DNA]</scope>
    <source>
        <strain evidence="2 3">XE</strain>
    </source>
</reference>
<dbReference type="RefSeq" id="WP_244860571.1">
    <property type="nucleotide sequence ID" value="NZ_CAJRAY010000050.1"/>
</dbReference>
<dbReference type="Pfam" id="PF01326">
    <property type="entry name" value="PPDK_N"/>
    <property type="match status" value="1"/>
</dbReference>
<dbReference type="InterPro" id="IPR013815">
    <property type="entry name" value="ATP_grasp_subdomain_1"/>
</dbReference>
<keyword evidence="2" id="KW-0670">Pyruvate</keyword>
<comment type="caution">
    <text evidence="2">The sequence shown here is derived from an EMBL/GenBank/DDBJ whole genome shotgun (WGS) entry which is preliminary data.</text>
</comment>
<evidence type="ECO:0000313" key="3">
    <source>
        <dbReference type="Proteomes" id="UP000681526"/>
    </source>
</evidence>
<feature type="domain" description="Pyruvate phosphate dikinase AMP/ATP-binding" evidence="1">
    <location>
        <begin position="287"/>
        <end position="656"/>
    </location>
</feature>
<dbReference type="Gene3D" id="3.30.1490.20">
    <property type="entry name" value="ATP-grasp fold, A domain"/>
    <property type="match status" value="1"/>
</dbReference>
<evidence type="ECO:0000313" key="2">
    <source>
        <dbReference type="EMBL" id="CAG5087807.1"/>
    </source>
</evidence>
<organism evidence="2 3">
    <name type="scientific">Thermobacillus xylanilyticus</name>
    <dbReference type="NCBI Taxonomy" id="76633"/>
    <lineage>
        <taxon>Bacteria</taxon>
        <taxon>Bacillati</taxon>
        <taxon>Bacillota</taxon>
        <taxon>Bacilli</taxon>
        <taxon>Bacillales</taxon>
        <taxon>Paenibacillaceae</taxon>
        <taxon>Thermobacillus</taxon>
    </lineage>
</organism>
<dbReference type="SUPFAM" id="SSF56059">
    <property type="entry name" value="Glutathione synthetase ATP-binding domain-like"/>
    <property type="match status" value="1"/>
</dbReference>
<dbReference type="InterPro" id="IPR002192">
    <property type="entry name" value="PPDK_AMP/ATP-bd"/>
</dbReference>
<evidence type="ECO:0000259" key="1">
    <source>
        <dbReference type="Pfam" id="PF01326"/>
    </source>
</evidence>
<name>A0ABM8V4V8_THEXY</name>
<sequence>MMHDRVSTGIRGIDDVVDGLRLGDNVVWQVDEIGQYGRLAARFAGQAKRDGRKLIYVRFGSHEPLFAPDSDTVIIELRADRGFERFAASVHRLIEREGRRAFYVFDCLTDLLADWHSDLMIGNFFRVTCPYLYELETVAYFAIIRNAHTFATIAGIRETTQVLIDVYRAGGSDYIHPLKAWNRYTPVMFFPHRIDGDEAVSITSSAEAAELFAAVARGEDRLDYWNVMFAQAKEALDAPAGQQERVKMRLLKMLAGREARLLKLCGRYFALADVLRVAERQIGSGFIGGKSVGMLLARRILEAAGGDRFAPRLEPHDSWYIGSDVFYTYIVHNGWWKLFMRQKTKEGYFRCAAELREKLLTGRFPDNIRERFMRMLEHYGQSPIIVRSSSLLEDQYGNAFAGKYESVFCVNRGTPEERYEAFEQAVRTVYASAMNEDALVYRQIRGLAGEDEQMALLVQRVSGDEHGDGYFPHAAGVGHSTNLYVWEEGIDMNAGMLRLVFGLGTRAVDRTEGDYARIVCLDNPKRQPPMHAGDRRKYMQHEVDLLSFREGALVSRDADVVLAGGIKADRSLIAAPDDEAAARMRELGLTDRPAPYIVDFRGLLERTDFPSFMREMLAQLAAVYEYPVDIEFTVNFTPDGAYRVNLLQCRPLQTRGLGRPVELPEPSDDCFFASRGGFMGGNVRLPIDHVVFVRPDRYLALPEQGKYAVARLIGRINKALKGRQTMLIGPGRWGTTTPSLGVPVHFAELCHMTVLCEVAPEESGIAPELSYGSHFFLDLVEAGIFYTALMPGEPDVIWHPERVLAQPNMLIELVPDAVPFEGVVHVARTDGMEIFADIGSQRVVCR</sequence>
<dbReference type="Proteomes" id="UP000681526">
    <property type="component" value="Unassembled WGS sequence"/>
</dbReference>
<dbReference type="EMBL" id="CAJRAY010000050">
    <property type="protein sequence ID" value="CAG5087807.1"/>
    <property type="molecule type" value="Genomic_DNA"/>
</dbReference>
<proteinExistence type="predicted"/>
<keyword evidence="3" id="KW-1185">Reference proteome</keyword>
<gene>
    <name evidence="2" type="primary">txxe 2217</name>
    <name evidence="2" type="ORF">TXXE_11230</name>
</gene>